<gene>
    <name evidence="5" type="ORF">GCM10023082_52510</name>
</gene>
<dbReference type="PANTHER" id="PTHR43792:SF8">
    <property type="entry name" value="[RIBOSOMAL PROTEIN US5]-ALANINE N-ACETYLTRANSFERASE"/>
    <property type="match status" value="1"/>
</dbReference>
<organism evidence="5 6">
    <name type="scientific">Streptomyces tremellae</name>
    <dbReference type="NCBI Taxonomy" id="1124239"/>
    <lineage>
        <taxon>Bacteria</taxon>
        <taxon>Bacillati</taxon>
        <taxon>Actinomycetota</taxon>
        <taxon>Actinomycetes</taxon>
        <taxon>Kitasatosporales</taxon>
        <taxon>Streptomycetaceae</taxon>
        <taxon>Streptomyces</taxon>
    </lineage>
</organism>
<evidence type="ECO:0000313" key="6">
    <source>
        <dbReference type="Proteomes" id="UP001499884"/>
    </source>
</evidence>
<keyword evidence="6" id="KW-1185">Reference proteome</keyword>
<dbReference type="Proteomes" id="UP001499884">
    <property type="component" value="Unassembled WGS sequence"/>
</dbReference>
<protein>
    <submittedName>
        <fullName evidence="5">GNAT family N-acetyltransferase</fullName>
    </submittedName>
</protein>
<dbReference type="InterPro" id="IPR016181">
    <property type="entry name" value="Acyl_CoA_acyltransferase"/>
</dbReference>
<dbReference type="RefSeq" id="WP_345652417.1">
    <property type="nucleotide sequence ID" value="NZ_BAABEP010000050.1"/>
</dbReference>
<dbReference type="Pfam" id="PF13302">
    <property type="entry name" value="Acetyltransf_3"/>
    <property type="match status" value="1"/>
</dbReference>
<proteinExistence type="inferred from homology"/>
<reference evidence="6" key="1">
    <citation type="journal article" date="2019" name="Int. J. Syst. Evol. Microbiol.">
        <title>The Global Catalogue of Microorganisms (GCM) 10K type strain sequencing project: providing services to taxonomists for standard genome sequencing and annotation.</title>
        <authorList>
            <consortium name="The Broad Institute Genomics Platform"/>
            <consortium name="The Broad Institute Genome Sequencing Center for Infectious Disease"/>
            <person name="Wu L."/>
            <person name="Ma J."/>
        </authorList>
    </citation>
    <scope>NUCLEOTIDE SEQUENCE [LARGE SCALE GENOMIC DNA]</scope>
    <source>
        <strain evidence="6">JCM 30846</strain>
    </source>
</reference>
<dbReference type="PROSITE" id="PS51186">
    <property type="entry name" value="GNAT"/>
    <property type="match status" value="1"/>
</dbReference>
<dbReference type="Gene3D" id="3.40.630.30">
    <property type="match status" value="1"/>
</dbReference>
<dbReference type="SUPFAM" id="SSF55729">
    <property type="entry name" value="Acyl-CoA N-acyltransferases (Nat)"/>
    <property type="match status" value="1"/>
</dbReference>
<comment type="caution">
    <text evidence="5">The sequence shown here is derived from an EMBL/GenBank/DDBJ whole genome shotgun (WGS) entry which is preliminary data.</text>
</comment>
<name>A0ABP7FX72_9ACTN</name>
<accession>A0ABP7FX72</accession>
<comment type="similarity">
    <text evidence="3">Belongs to the acetyltransferase family. RimJ subfamily.</text>
</comment>
<dbReference type="PANTHER" id="PTHR43792">
    <property type="entry name" value="GNAT FAMILY, PUTATIVE (AFU_ORTHOLOGUE AFUA_3G00765)-RELATED-RELATED"/>
    <property type="match status" value="1"/>
</dbReference>
<evidence type="ECO:0000313" key="5">
    <source>
        <dbReference type="EMBL" id="GAA3750005.1"/>
    </source>
</evidence>
<dbReference type="InterPro" id="IPR000182">
    <property type="entry name" value="GNAT_dom"/>
</dbReference>
<evidence type="ECO:0000256" key="1">
    <source>
        <dbReference type="ARBA" id="ARBA00022679"/>
    </source>
</evidence>
<evidence type="ECO:0000256" key="3">
    <source>
        <dbReference type="ARBA" id="ARBA00038502"/>
    </source>
</evidence>
<feature type="domain" description="N-acetyltransferase" evidence="4">
    <location>
        <begin position="11"/>
        <end position="187"/>
    </location>
</feature>
<evidence type="ECO:0000259" key="4">
    <source>
        <dbReference type="PROSITE" id="PS51186"/>
    </source>
</evidence>
<keyword evidence="1" id="KW-0808">Transferase</keyword>
<keyword evidence="2" id="KW-0012">Acyltransferase</keyword>
<dbReference type="InterPro" id="IPR051531">
    <property type="entry name" value="N-acetyltransferase"/>
</dbReference>
<dbReference type="EMBL" id="BAABEP010000050">
    <property type="protein sequence ID" value="GAA3750005.1"/>
    <property type="molecule type" value="Genomic_DNA"/>
</dbReference>
<sequence length="194" mass="21591">MEKKAFRAPRVRLEPWSEADLGLLRALNAPELMVHLGGPETDEQLLARHRRYVALSGDSPRKGRLYRIVLLPERETGERSCRLAPSVGTVGFWENVWDGREIYESGWGLLTAFQGRGIAAAAARAAAEQARAQRAHRHLHAFPSVANPASNAVCRRAGYTLRGERAFEYPPGTVLRCNDWWMDLAGPPAAAPRR</sequence>
<evidence type="ECO:0000256" key="2">
    <source>
        <dbReference type="ARBA" id="ARBA00023315"/>
    </source>
</evidence>